<feature type="compositionally biased region" description="Basic and acidic residues" evidence="4">
    <location>
        <begin position="257"/>
        <end position="271"/>
    </location>
</feature>
<feature type="region of interest" description="Disordered" evidence="4">
    <location>
        <begin position="253"/>
        <end position="294"/>
    </location>
</feature>
<dbReference type="Pfam" id="PF02735">
    <property type="entry name" value="Ku"/>
    <property type="match status" value="1"/>
</dbReference>
<dbReference type="NCBIfam" id="TIGR02772">
    <property type="entry name" value="Ku_bact"/>
    <property type="match status" value="1"/>
</dbReference>
<sequence length="294" mass="32474">MPRTVWSGAISFGLVTVPIKVVSATEDHSVHFHRIHTEDGGRVRNRKVCELEGREVSQAEIGKGYQLTKDVIIPISDADLRDLPLPTARAIEIVAFVPVDSVDPIRIAEGYYLVADGQVAAKPYALLTKALSRSSRVAVAKYAWSGRERLGLLRVREDTLVLHAMRWPDEIRDPAELLPDEAAVSPEELEGALALMETMTRDDLDGPDFKDRYTEALREIIDAKREDHALPEAPEPEQPGKILDLMAALNQSVAQAREARGEPAEVHEMPKRPKKKATAKKPPAKKAASHQRGA</sequence>
<reference evidence="6 7" key="1">
    <citation type="submission" date="2019-04" db="EMBL/GenBank/DDBJ databases">
        <title>Streptomyces sp. nov. Bv016 isolated from bark of Buahinia variegata.</title>
        <authorList>
            <person name="Kanchanasin P."/>
            <person name="Tanasupawat S."/>
            <person name="Yuki M."/>
            <person name="Kudo T."/>
        </authorList>
    </citation>
    <scope>NUCLEOTIDE SEQUENCE [LARGE SCALE GENOMIC DNA]</scope>
    <source>
        <strain evidence="6 7">JCM 4765</strain>
    </source>
</reference>
<dbReference type="RefSeq" id="WP_135794261.1">
    <property type="nucleotide sequence ID" value="NZ_BNBQ01000013.1"/>
</dbReference>
<dbReference type="EMBL" id="SRRU01000013">
    <property type="protein sequence ID" value="TGN75357.1"/>
    <property type="molecule type" value="Genomic_DNA"/>
</dbReference>
<evidence type="ECO:0000259" key="5">
    <source>
        <dbReference type="SMART" id="SM00559"/>
    </source>
</evidence>
<keyword evidence="7" id="KW-1185">Reference proteome</keyword>
<dbReference type="Proteomes" id="UP000298513">
    <property type="component" value="Unassembled WGS sequence"/>
</dbReference>
<dbReference type="GeneID" id="91534075"/>
<evidence type="ECO:0000313" key="6">
    <source>
        <dbReference type="EMBL" id="TGN75357.1"/>
    </source>
</evidence>
<keyword evidence="3" id="KW-0234">DNA repair</keyword>
<keyword evidence="1 3" id="KW-0238">DNA-binding</keyword>
<evidence type="ECO:0000256" key="1">
    <source>
        <dbReference type="ARBA" id="ARBA00023125"/>
    </source>
</evidence>
<comment type="function">
    <text evidence="3">With LigD forms a non-homologous end joining (NHEJ) DNA repair enzyme, which repairs dsDNA breaks with reduced fidelity. Binds linear dsDNA with 5'- and 3'- overhangs but not closed circular dsDNA nor ssDNA. Recruits and stimulates the ligase activity of LigD.</text>
</comment>
<dbReference type="AlphaFoldDB" id="A0A4Z1D1F3"/>
<feature type="domain" description="Ku" evidence="5">
    <location>
        <begin position="53"/>
        <end position="182"/>
    </location>
</feature>
<organism evidence="6 7">
    <name type="scientific">Streptomyces griseoluteus</name>
    <dbReference type="NCBI Taxonomy" id="29306"/>
    <lineage>
        <taxon>Bacteria</taxon>
        <taxon>Bacillati</taxon>
        <taxon>Actinomycetota</taxon>
        <taxon>Actinomycetes</taxon>
        <taxon>Kitasatosporales</taxon>
        <taxon>Streptomycetaceae</taxon>
        <taxon>Streptomyces</taxon>
    </lineage>
</organism>
<proteinExistence type="inferred from homology"/>
<evidence type="ECO:0000256" key="3">
    <source>
        <dbReference type="HAMAP-Rule" id="MF_01875"/>
    </source>
</evidence>
<dbReference type="SUPFAM" id="SSF100939">
    <property type="entry name" value="SPOC domain-like"/>
    <property type="match status" value="1"/>
</dbReference>
<protein>
    <recommendedName>
        <fullName evidence="3">Non-homologous end joining protein Ku</fullName>
    </recommendedName>
</protein>
<evidence type="ECO:0000256" key="4">
    <source>
        <dbReference type="SAM" id="MobiDB-lite"/>
    </source>
</evidence>
<dbReference type="PANTHER" id="PTHR41251">
    <property type="entry name" value="NON-HOMOLOGOUS END JOINING PROTEIN KU"/>
    <property type="match status" value="1"/>
</dbReference>
<dbReference type="Gene3D" id="2.40.290.10">
    <property type="match status" value="1"/>
</dbReference>
<name>A0A4Z1D1F3_STRGP</name>
<dbReference type="PANTHER" id="PTHR41251:SF1">
    <property type="entry name" value="NON-HOMOLOGOUS END JOINING PROTEIN KU"/>
    <property type="match status" value="1"/>
</dbReference>
<dbReference type="PIRSF" id="PIRSF006493">
    <property type="entry name" value="Prok_Ku"/>
    <property type="match status" value="1"/>
</dbReference>
<dbReference type="InterPro" id="IPR009187">
    <property type="entry name" value="Prok_Ku"/>
</dbReference>
<dbReference type="InterPro" id="IPR016194">
    <property type="entry name" value="SPOC-like_C_dom_sf"/>
</dbReference>
<keyword evidence="3" id="KW-0227">DNA damage</keyword>
<dbReference type="InterPro" id="IPR006164">
    <property type="entry name" value="DNA_bd_Ku70/Ku80"/>
</dbReference>
<dbReference type="GO" id="GO:0003690">
    <property type="term" value="F:double-stranded DNA binding"/>
    <property type="evidence" value="ECO:0007669"/>
    <property type="project" value="UniProtKB-UniRule"/>
</dbReference>
<dbReference type="CDD" id="cd00789">
    <property type="entry name" value="KU_like"/>
    <property type="match status" value="1"/>
</dbReference>
<accession>A0A4Z1D1F3</accession>
<dbReference type="GO" id="GO:0006310">
    <property type="term" value="P:DNA recombination"/>
    <property type="evidence" value="ECO:0007669"/>
    <property type="project" value="UniProtKB-KW"/>
</dbReference>
<comment type="subunit">
    <text evidence="3">Homodimer. Interacts with LigD.</text>
</comment>
<gene>
    <name evidence="3" type="primary">ku</name>
    <name evidence="6" type="ORF">E5082_29285</name>
</gene>
<dbReference type="HAMAP" id="MF_01875">
    <property type="entry name" value="Prokaryotic_Ku"/>
    <property type="match status" value="1"/>
</dbReference>
<comment type="caution">
    <text evidence="6">The sequence shown here is derived from an EMBL/GenBank/DDBJ whole genome shotgun (WGS) entry which is preliminary data.</text>
</comment>
<evidence type="ECO:0000313" key="7">
    <source>
        <dbReference type="Proteomes" id="UP000298513"/>
    </source>
</evidence>
<evidence type="ECO:0000256" key="2">
    <source>
        <dbReference type="ARBA" id="ARBA00023172"/>
    </source>
</evidence>
<feature type="compositionally biased region" description="Basic residues" evidence="4">
    <location>
        <begin position="272"/>
        <end position="294"/>
    </location>
</feature>
<comment type="similarity">
    <text evidence="3">Belongs to the prokaryotic Ku family.</text>
</comment>
<keyword evidence="2 3" id="KW-0233">DNA recombination</keyword>
<dbReference type="SMART" id="SM00559">
    <property type="entry name" value="Ku78"/>
    <property type="match status" value="1"/>
</dbReference>
<dbReference type="GO" id="GO:0006303">
    <property type="term" value="P:double-strand break repair via nonhomologous end joining"/>
    <property type="evidence" value="ECO:0007669"/>
    <property type="project" value="UniProtKB-UniRule"/>
</dbReference>
<dbReference type="FunFam" id="2.40.290.10:FF:000004">
    <property type="entry name" value="Non-homologous end joining protein Ku"/>
    <property type="match status" value="1"/>
</dbReference>